<dbReference type="EMBL" id="FUYH01000001">
    <property type="protein sequence ID" value="SKA76706.1"/>
    <property type="molecule type" value="Genomic_DNA"/>
</dbReference>
<feature type="region of interest" description="Disordered" evidence="1">
    <location>
        <begin position="179"/>
        <end position="220"/>
    </location>
</feature>
<feature type="domain" description="DUF7922" evidence="2">
    <location>
        <begin position="9"/>
        <end position="118"/>
    </location>
</feature>
<proteinExistence type="predicted"/>
<keyword evidence="4" id="KW-1185">Reference proteome</keyword>
<gene>
    <name evidence="3" type="ORF">SAMN05443428_101248</name>
</gene>
<dbReference type="InterPro" id="IPR057682">
    <property type="entry name" value="DUF7922"/>
</dbReference>
<evidence type="ECO:0000313" key="4">
    <source>
        <dbReference type="Proteomes" id="UP000190105"/>
    </source>
</evidence>
<dbReference type="Proteomes" id="UP000190105">
    <property type="component" value="Unassembled WGS sequence"/>
</dbReference>
<dbReference type="Pfam" id="PF25538">
    <property type="entry name" value="DUF7922"/>
    <property type="match status" value="1"/>
</dbReference>
<dbReference type="OrthoDB" id="1705475at2"/>
<feature type="compositionally biased region" description="Basic and acidic residues" evidence="1">
    <location>
        <begin position="195"/>
        <end position="206"/>
    </location>
</feature>
<reference evidence="4" key="1">
    <citation type="submission" date="2017-02" db="EMBL/GenBank/DDBJ databases">
        <authorList>
            <person name="Varghese N."/>
            <person name="Submissions S."/>
        </authorList>
    </citation>
    <scope>NUCLEOTIDE SEQUENCE [LARGE SCALE GENOMIC DNA]</scope>
    <source>
        <strain evidence="4">USBA 833</strain>
    </source>
</reference>
<dbReference type="AlphaFoldDB" id="A0A1T4WH83"/>
<evidence type="ECO:0000313" key="3">
    <source>
        <dbReference type="EMBL" id="SKA76706.1"/>
    </source>
</evidence>
<sequence>MTSKKYNRYFIIFQEEDKGFGIALDKQPTGYTKIETRNGKCKITVYVQNLIKAKGPYICCMIDVSKNPAVVARLGEISVDETGRGETFWEYKEEDIAGTGMTIDKFLVSAVIVEGHNILSPLTGYASKEKIEWRDKLPREDKKDVEEKIEKAEEIKEVEIDDDARKFIEYEEKIKIDAQREETKEEDKEEDKRDEEEKKDDQKDNIINEENEDREEIKEEKDYDDEVYEFTRGDKGKKRRTHAQSFHKILKEYEEAGDMCEDLKGCRWWKIPFKEDYETVQDSNYPYYCTIYHPLMAYPYINYIKYIKKAGHYYFGIKYDNTGEVKAIVYGIEGKPTSDEQPYMGMTGFAKWFAIKGKDAGIWTMFYNPYTGCIMIPKP</sequence>
<name>A0A1T4WH83_9CLOT</name>
<dbReference type="RefSeq" id="WP_143287163.1">
    <property type="nucleotide sequence ID" value="NZ_FUYH01000001.1"/>
</dbReference>
<evidence type="ECO:0000259" key="2">
    <source>
        <dbReference type="Pfam" id="PF25538"/>
    </source>
</evidence>
<protein>
    <recommendedName>
        <fullName evidence="2">DUF7922 domain-containing protein</fullName>
    </recommendedName>
</protein>
<organism evidence="3 4">
    <name type="scientific">Caloramator quimbayensis</name>
    <dbReference type="NCBI Taxonomy" id="1147123"/>
    <lineage>
        <taxon>Bacteria</taxon>
        <taxon>Bacillati</taxon>
        <taxon>Bacillota</taxon>
        <taxon>Clostridia</taxon>
        <taxon>Eubacteriales</taxon>
        <taxon>Clostridiaceae</taxon>
        <taxon>Caloramator</taxon>
    </lineage>
</organism>
<accession>A0A1T4WH83</accession>
<evidence type="ECO:0000256" key="1">
    <source>
        <dbReference type="SAM" id="MobiDB-lite"/>
    </source>
</evidence>
<dbReference type="STRING" id="1147123.SAMN05443428_101248"/>